<dbReference type="InParanoid" id="G9MV40"/>
<dbReference type="SUPFAM" id="SSF57701">
    <property type="entry name" value="Zn2/Cys6 DNA-binding domain"/>
    <property type="match status" value="1"/>
</dbReference>
<keyword evidence="1" id="KW-0539">Nucleus</keyword>
<keyword evidence="4" id="KW-1185">Reference proteome</keyword>
<dbReference type="OMA" id="FMGRYED"/>
<gene>
    <name evidence="3" type="ORF">TRIVIDRAFT_70697</name>
</gene>
<dbReference type="InterPro" id="IPR001138">
    <property type="entry name" value="Zn2Cys6_DnaBD"/>
</dbReference>
<dbReference type="PROSITE" id="PS00463">
    <property type="entry name" value="ZN2_CY6_FUNGAL_1"/>
    <property type="match status" value="1"/>
</dbReference>
<organism evidence="3 4">
    <name type="scientific">Hypocrea virens (strain Gv29-8 / FGSC 10586)</name>
    <name type="common">Gliocladium virens</name>
    <name type="synonym">Trichoderma virens</name>
    <dbReference type="NCBI Taxonomy" id="413071"/>
    <lineage>
        <taxon>Eukaryota</taxon>
        <taxon>Fungi</taxon>
        <taxon>Dikarya</taxon>
        <taxon>Ascomycota</taxon>
        <taxon>Pezizomycotina</taxon>
        <taxon>Sordariomycetes</taxon>
        <taxon>Hypocreomycetidae</taxon>
        <taxon>Hypocreales</taxon>
        <taxon>Hypocreaceae</taxon>
        <taxon>Trichoderma</taxon>
    </lineage>
</organism>
<comment type="caution">
    <text evidence="3">The sequence shown here is derived from an EMBL/GenBank/DDBJ whole genome shotgun (WGS) entry which is preliminary data.</text>
</comment>
<dbReference type="GO" id="GO:0000981">
    <property type="term" value="F:DNA-binding transcription factor activity, RNA polymerase II-specific"/>
    <property type="evidence" value="ECO:0007669"/>
    <property type="project" value="InterPro"/>
</dbReference>
<proteinExistence type="predicted"/>
<dbReference type="STRING" id="413071.G9MV40"/>
<dbReference type="Proteomes" id="UP000007115">
    <property type="component" value="Unassembled WGS sequence"/>
</dbReference>
<dbReference type="OrthoDB" id="2991872at2759"/>
<dbReference type="InterPro" id="IPR036864">
    <property type="entry name" value="Zn2-C6_fun-type_DNA-bd_sf"/>
</dbReference>
<evidence type="ECO:0000313" key="4">
    <source>
        <dbReference type="Proteomes" id="UP000007115"/>
    </source>
</evidence>
<evidence type="ECO:0000313" key="3">
    <source>
        <dbReference type="EMBL" id="EHK21695.1"/>
    </source>
</evidence>
<dbReference type="GeneID" id="25797370"/>
<dbReference type="SMART" id="SM00066">
    <property type="entry name" value="GAL4"/>
    <property type="match status" value="1"/>
</dbReference>
<dbReference type="AlphaFoldDB" id="G9MV40"/>
<evidence type="ECO:0000259" key="2">
    <source>
        <dbReference type="PROSITE" id="PS50048"/>
    </source>
</evidence>
<dbReference type="CDD" id="cd00067">
    <property type="entry name" value="GAL4"/>
    <property type="match status" value="1"/>
</dbReference>
<dbReference type="Pfam" id="PF00172">
    <property type="entry name" value="Zn_clus"/>
    <property type="match status" value="1"/>
</dbReference>
<name>G9MV40_HYPVG</name>
<dbReference type="PANTHER" id="PTHR38791">
    <property type="entry name" value="ZN(II)2CYS6 TRANSCRIPTION FACTOR (EUROFUNG)-RELATED-RELATED"/>
    <property type="match status" value="1"/>
</dbReference>
<dbReference type="Gene3D" id="4.10.240.10">
    <property type="entry name" value="Zn(2)-C6 fungal-type DNA-binding domain"/>
    <property type="match status" value="1"/>
</dbReference>
<accession>G9MV40</accession>
<dbReference type="GO" id="GO:0008270">
    <property type="term" value="F:zinc ion binding"/>
    <property type="evidence" value="ECO:0007669"/>
    <property type="project" value="InterPro"/>
</dbReference>
<dbReference type="EMBL" id="ABDF02000066">
    <property type="protein sequence ID" value="EHK21695.1"/>
    <property type="molecule type" value="Genomic_DNA"/>
</dbReference>
<protein>
    <recommendedName>
        <fullName evidence="2">Zn(2)-C6 fungal-type domain-containing protein</fullName>
    </recommendedName>
</protein>
<dbReference type="VEuPathDB" id="FungiDB:TRIVIDRAFT_70697"/>
<dbReference type="eggNOG" id="ENOG502SIH6">
    <property type="taxonomic scope" value="Eukaryota"/>
</dbReference>
<sequence length="499" mass="55867">MPHPSTGCQTCKNRRIKCDGAKPTCQRCTKSQRLCVESIDTKRACLSIHSENLYASGKTKRPRGPRSSLTLFRPNSDLPSRAVAYYLNYYLGTAINLPTVSACMSECLTSWKASGRESGMVDLAISSLALAIFSRTQKHRPAAREAFKAYGRLLSVAKEEITQAKILTRWPEGIDECLLTVVLMGWYETTMHKLEYFGPKDAIAPMHSWSHYDGAMAILRAWNMSYNAPSSVVKQARRGIIRLALLRSYQLPDWILDGHRFGERSIDLSFDKLLVQAANLHHALKCHKVKKSLHAPMSEHLEHQARELDEASQDWAGQIPSAWSYRPLDLAETSQWSRVDFYSSTIYCCTNHGYATVWINYFTIRMIILSTYLGLLKLDPPSEFIGSASGKERFACSIQLKEMADSLASTVPFCLGRFELGKCHDLDTSNEPTVILKTNERILPALALPAVWPMSVASGLDGVEPAQQLWFSTQLARLGQVLGDGALECAGTDQWRHEL</sequence>
<reference evidence="3 4" key="1">
    <citation type="journal article" date="2011" name="Genome Biol.">
        <title>Comparative genome sequence analysis underscores mycoparasitism as the ancestral life style of Trichoderma.</title>
        <authorList>
            <person name="Kubicek C.P."/>
            <person name="Herrera-Estrella A."/>
            <person name="Seidl-Seiboth V."/>
            <person name="Martinez D.A."/>
            <person name="Druzhinina I.S."/>
            <person name="Thon M."/>
            <person name="Zeilinger S."/>
            <person name="Casas-Flores S."/>
            <person name="Horwitz B.A."/>
            <person name="Mukherjee P.K."/>
            <person name="Mukherjee M."/>
            <person name="Kredics L."/>
            <person name="Alcaraz L.D."/>
            <person name="Aerts A."/>
            <person name="Antal Z."/>
            <person name="Atanasova L."/>
            <person name="Cervantes-Badillo M.G."/>
            <person name="Challacombe J."/>
            <person name="Chertkov O."/>
            <person name="McCluskey K."/>
            <person name="Coulpier F."/>
            <person name="Deshpande N."/>
            <person name="von Doehren H."/>
            <person name="Ebbole D.J."/>
            <person name="Esquivel-Naranjo E.U."/>
            <person name="Fekete E."/>
            <person name="Flipphi M."/>
            <person name="Glaser F."/>
            <person name="Gomez-Rodriguez E.Y."/>
            <person name="Gruber S."/>
            <person name="Han C."/>
            <person name="Henrissat B."/>
            <person name="Hermosa R."/>
            <person name="Hernandez-Onate M."/>
            <person name="Karaffa L."/>
            <person name="Kosti I."/>
            <person name="Le Crom S."/>
            <person name="Lindquist E."/>
            <person name="Lucas S."/>
            <person name="Luebeck M."/>
            <person name="Luebeck P.S."/>
            <person name="Margeot A."/>
            <person name="Metz B."/>
            <person name="Misra M."/>
            <person name="Nevalainen H."/>
            <person name="Omann M."/>
            <person name="Packer N."/>
            <person name="Perrone G."/>
            <person name="Uresti-Rivera E.E."/>
            <person name="Salamov A."/>
            <person name="Schmoll M."/>
            <person name="Seiboth B."/>
            <person name="Shapiro H."/>
            <person name="Sukno S."/>
            <person name="Tamayo-Ramos J.A."/>
            <person name="Tisch D."/>
            <person name="Wiest A."/>
            <person name="Wilkinson H.H."/>
            <person name="Zhang M."/>
            <person name="Coutinho P.M."/>
            <person name="Kenerley C.M."/>
            <person name="Monte E."/>
            <person name="Baker S.E."/>
            <person name="Grigoriev I.V."/>
        </authorList>
    </citation>
    <scope>NUCLEOTIDE SEQUENCE [LARGE SCALE GENOMIC DNA]</scope>
    <source>
        <strain evidence="4">Gv29-8 / FGSC 10586</strain>
    </source>
</reference>
<feature type="domain" description="Zn(2)-C6 fungal-type" evidence="2">
    <location>
        <begin position="7"/>
        <end position="37"/>
    </location>
</feature>
<dbReference type="InterPro" id="IPR053175">
    <property type="entry name" value="DHMBA_Reg_Transcription_Factor"/>
</dbReference>
<dbReference type="PANTHER" id="PTHR38791:SF1">
    <property type="entry name" value="TRANSCRIPTION FACTOR, PUTATIVE-RELATED"/>
    <property type="match status" value="1"/>
</dbReference>
<dbReference type="RefSeq" id="XP_013955888.1">
    <property type="nucleotide sequence ID" value="XM_014100413.1"/>
</dbReference>
<evidence type="ECO:0000256" key="1">
    <source>
        <dbReference type="ARBA" id="ARBA00023242"/>
    </source>
</evidence>
<dbReference type="HOGENOM" id="CLU_042813_0_0_1"/>
<dbReference type="PROSITE" id="PS50048">
    <property type="entry name" value="ZN2_CY6_FUNGAL_2"/>
    <property type="match status" value="1"/>
</dbReference>